<dbReference type="PROSITE" id="PS51144">
    <property type="entry name" value="ALPHA_CA_2"/>
    <property type="match status" value="1"/>
</dbReference>
<gene>
    <name evidence="9" type="ORF">LPLAT_LOCUS2982</name>
</gene>
<evidence type="ECO:0000256" key="7">
    <source>
        <dbReference type="SAM" id="SignalP"/>
    </source>
</evidence>
<sequence>MVFSVATLGLLLLPGFCLGEDFGYDGNHGPSHWGEEYHACIGKHQSPINIEEHNVKNVSLPPLKLFGIDNPSLSFVANNGHTVMLKINESKAAMLSGGPLENDVYVFEQLHFHWGENDYEGSEDLINNHSFPMEMHAVFYKEDYKSINEALNHPDGLAILAYLYEVSPNPNPMYEPIVQVLPEIETVGNEKALREPLLLGRLFVPDTATMQDYFTYNGSLTTPPCLEVAIWIDFKDHQRLSHEQLAAFRDLRTQEGNKLTHNFRPVQPLEDRIVLHNIPREQNTPKNIPRTYHRFDEHSGQRDVKVPFSIIALGVLFAILLFAI</sequence>
<comment type="similarity">
    <text evidence="1">Belongs to the alpha-carbonic anhydrase family.</text>
</comment>
<dbReference type="Gene3D" id="3.10.200.10">
    <property type="entry name" value="Alpha carbonic anhydrase"/>
    <property type="match status" value="1"/>
</dbReference>
<keyword evidence="5" id="KW-0325">Glycoprotein</keyword>
<dbReference type="InterPro" id="IPR023561">
    <property type="entry name" value="Carbonic_anhydrase_a-class"/>
</dbReference>
<organism evidence="9 10">
    <name type="scientific">Lasius platythorax</name>
    <dbReference type="NCBI Taxonomy" id="488582"/>
    <lineage>
        <taxon>Eukaryota</taxon>
        <taxon>Metazoa</taxon>
        <taxon>Ecdysozoa</taxon>
        <taxon>Arthropoda</taxon>
        <taxon>Hexapoda</taxon>
        <taxon>Insecta</taxon>
        <taxon>Pterygota</taxon>
        <taxon>Neoptera</taxon>
        <taxon>Endopterygota</taxon>
        <taxon>Hymenoptera</taxon>
        <taxon>Apocrita</taxon>
        <taxon>Aculeata</taxon>
        <taxon>Formicoidea</taxon>
        <taxon>Formicidae</taxon>
        <taxon>Formicinae</taxon>
        <taxon>Lasius</taxon>
        <taxon>Lasius</taxon>
    </lineage>
</organism>
<feature type="transmembrane region" description="Helical" evidence="6">
    <location>
        <begin position="306"/>
        <end position="323"/>
    </location>
</feature>
<dbReference type="GO" id="GO:0004089">
    <property type="term" value="F:carbonate dehydratase activity"/>
    <property type="evidence" value="ECO:0007669"/>
    <property type="project" value="UniProtKB-EC"/>
</dbReference>
<dbReference type="GO" id="GO:0005737">
    <property type="term" value="C:cytoplasm"/>
    <property type="evidence" value="ECO:0007669"/>
    <property type="project" value="TreeGrafter"/>
</dbReference>
<dbReference type="CDD" id="cd00326">
    <property type="entry name" value="alpha_CA"/>
    <property type="match status" value="1"/>
</dbReference>
<evidence type="ECO:0000256" key="3">
    <source>
        <dbReference type="ARBA" id="ARBA00022723"/>
    </source>
</evidence>
<keyword evidence="6" id="KW-1133">Transmembrane helix</keyword>
<dbReference type="AlphaFoldDB" id="A0AAV2N9S5"/>
<keyword evidence="3" id="KW-0479">Metal-binding</keyword>
<dbReference type="EMBL" id="OZ034835">
    <property type="protein sequence ID" value="CAL1676881.1"/>
    <property type="molecule type" value="Genomic_DNA"/>
</dbReference>
<dbReference type="EC" id="4.2.1.1" evidence="2"/>
<dbReference type="PANTHER" id="PTHR18952">
    <property type="entry name" value="CARBONIC ANHYDRASE"/>
    <property type="match status" value="1"/>
</dbReference>
<evidence type="ECO:0000313" key="9">
    <source>
        <dbReference type="EMBL" id="CAL1676881.1"/>
    </source>
</evidence>
<keyword evidence="7" id="KW-0732">Signal</keyword>
<name>A0AAV2N9S5_9HYME</name>
<dbReference type="InterPro" id="IPR036398">
    <property type="entry name" value="CA_dom_sf"/>
</dbReference>
<evidence type="ECO:0000256" key="6">
    <source>
        <dbReference type="SAM" id="Phobius"/>
    </source>
</evidence>
<dbReference type="SMART" id="SM01057">
    <property type="entry name" value="Carb_anhydrase"/>
    <property type="match status" value="1"/>
</dbReference>
<dbReference type="Proteomes" id="UP001497644">
    <property type="component" value="Chromosome 12"/>
</dbReference>
<keyword evidence="10" id="KW-1185">Reference proteome</keyword>
<feature type="domain" description="Alpha-carbonic anhydrase" evidence="8">
    <location>
        <begin position="20"/>
        <end position="278"/>
    </location>
</feature>
<accession>A0AAV2N9S5</accession>
<dbReference type="SUPFAM" id="SSF51069">
    <property type="entry name" value="Carbonic anhydrase"/>
    <property type="match status" value="1"/>
</dbReference>
<evidence type="ECO:0000256" key="4">
    <source>
        <dbReference type="ARBA" id="ARBA00022833"/>
    </source>
</evidence>
<evidence type="ECO:0000256" key="5">
    <source>
        <dbReference type="ARBA" id="ARBA00023180"/>
    </source>
</evidence>
<reference evidence="9" key="1">
    <citation type="submission" date="2024-04" db="EMBL/GenBank/DDBJ databases">
        <authorList>
            <consortium name="Molecular Ecology Group"/>
        </authorList>
    </citation>
    <scope>NUCLEOTIDE SEQUENCE</scope>
</reference>
<keyword evidence="6" id="KW-0472">Membrane</keyword>
<evidence type="ECO:0000313" key="10">
    <source>
        <dbReference type="Proteomes" id="UP001497644"/>
    </source>
</evidence>
<dbReference type="PANTHER" id="PTHR18952:SF124">
    <property type="entry name" value="CARBONIC ANHYDRASE 7"/>
    <property type="match status" value="1"/>
</dbReference>
<feature type="chain" id="PRO_5043337614" description="carbonic anhydrase" evidence="7">
    <location>
        <begin position="20"/>
        <end position="324"/>
    </location>
</feature>
<dbReference type="InterPro" id="IPR001148">
    <property type="entry name" value="CA_dom"/>
</dbReference>
<evidence type="ECO:0000256" key="2">
    <source>
        <dbReference type="ARBA" id="ARBA00012925"/>
    </source>
</evidence>
<feature type="signal peptide" evidence="7">
    <location>
        <begin position="1"/>
        <end position="19"/>
    </location>
</feature>
<proteinExistence type="inferred from homology"/>
<evidence type="ECO:0000256" key="1">
    <source>
        <dbReference type="ARBA" id="ARBA00010718"/>
    </source>
</evidence>
<evidence type="ECO:0000259" key="8">
    <source>
        <dbReference type="PROSITE" id="PS51144"/>
    </source>
</evidence>
<keyword evidence="4" id="KW-0862">Zinc</keyword>
<keyword evidence="6" id="KW-0812">Transmembrane</keyword>
<protein>
    <recommendedName>
        <fullName evidence="2">carbonic anhydrase</fullName>
        <ecNumber evidence="2">4.2.1.1</ecNumber>
    </recommendedName>
</protein>
<dbReference type="FunFam" id="3.10.200.10:FF:000003">
    <property type="entry name" value="Carbonic anhydrase 12"/>
    <property type="match status" value="1"/>
</dbReference>
<dbReference type="Pfam" id="PF00194">
    <property type="entry name" value="Carb_anhydrase"/>
    <property type="match status" value="1"/>
</dbReference>
<dbReference type="GO" id="GO:0008270">
    <property type="term" value="F:zinc ion binding"/>
    <property type="evidence" value="ECO:0007669"/>
    <property type="project" value="InterPro"/>
</dbReference>